<dbReference type="Proteomes" id="UP001438707">
    <property type="component" value="Unassembled WGS sequence"/>
</dbReference>
<dbReference type="InterPro" id="IPR000225">
    <property type="entry name" value="Armadillo"/>
</dbReference>
<feature type="region of interest" description="Disordered" evidence="2">
    <location>
        <begin position="123"/>
        <end position="152"/>
    </location>
</feature>
<gene>
    <name evidence="3" type="ORF">WJX74_006833</name>
</gene>
<feature type="compositionally biased region" description="Polar residues" evidence="2">
    <location>
        <begin position="661"/>
        <end position="670"/>
    </location>
</feature>
<proteinExistence type="predicted"/>
<feature type="region of interest" description="Disordered" evidence="2">
    <location>
        <begin position="645"/>
        <end position="821"/>
    </location>
</feature>
<organism evidence="3 4">
    <name type="scientific">Apatococcus lobatus</name>
    <dbReference type="NCBI Taxonomy" id="904363"/>
    <lineage>
        <taxon>Eukaryota</taxon>
        <taxon>Viridiplantae</taxon>
        <taxon>Chlorophyta</taxon>
        <taxon>core chlorophytes</taxon>
        <taxon>Trebouxiophyceae</taxon>
        <taxon>Chlorellales</taxon>
        <taxon>Chlorellaceae</taxon>
        <taxon>Apatococcus</taxon>
    </lineage>
</organism>
<feature type="compositionally biased region" description="Polar residues" evidence="2">
    <location>
        <begin position="811"/>
        <end position="821"/>
    </location>
</feature>
<feature type="compositionally biased region" description="Low complexity" evidence="2">
    <location>
        <begin position="708"/>
        <end position="734"/>
    </location>
</feature>
<protein>
    <submittedName>
        <fullName evidence="3">Uncharacterized protein</fullName>
    </submittedName>
</protein>
<dbReference type="InterPro" id="IPR011989">
    <property type="entry name" value="ARM-like"/>
</dbReference>
<keyword evidence="4" id="KW-1185">Reference proteome</keyword>
<feature type="region of interest" description="Disordered" evidence="2">
    <location>
        <begin position="473"/>
        <end position="620"/>
    </location>
</feature>
<evidence type="ECO:0000256" key="1">
    <source>
        <dbReference type="PROSITE-ProRule" id="PRU00259"/>
    </source>
</evidence>
<dbReference type="AlphaFoldDB" id="A0AAW1RSG5"/>
<feature type="compositionally biased region" description="Low complexity" evidence="2">
    <location>
        <begin position="602"/>
        <end position="619"/>
    </location>
</feature>
<feature type="compositionally biased region" description="Polar residues" evidence="2">
    <location>
        <begin position="505"/>
        <end position="552"/>
    </location>
</feature>
<dbReference type="Gene3D" id="1.25.10.10">
    <property type="entry name" value="Leucine-rich Repeat Variant"/>
    <property type="match status" value="2"/>
</dbReference>
<comment type="caution">
    <text evidence="3">The sequence shown here is derived from an EMBL/GenBank/DDBJ whole genome shotgun (WGS) entry which is preliminary data.</text>
</comment>
<feature type="compositionally biased region" description="Polar residues" evidence="2">
    <location>
        <begin position="789"/>
        <end position="799"/>
    </location>
</feature>
<dbReference type="InterPro" id="IPR016024">
    <property type="entry name" value="ARM-type_fold"/>
</dbReference>
<dbReference type="SUPFAM" id="SSF48371">
    <property type="entry name" value="ARM repeat"/>
    <property type="match status" value="1"/>
</dbReference>
<accession>A0AAW1RSG5</accession>
<evidence type="ECO:0000313" key="4">
    <source>
        <dbReference type="Proteomes" id="UP001438707"/>
    </source>
</evidence>
<evidence type="ECO:0000256" key="2">
    <source>
        <dbReference type="SAM" id="MobiDB-lite"/>
    </source>
</evidence>
<feature type="repeat" description="ARM" evidence="1">
    <location>
        <begin position="97"/>
        <end position="141"/>
    </location>
</feature>
<sequence>MEPVSPTVPIGAVSVSVQDMLDALNEAEPGDANALEEVIMMLSMNYVDHYAFATCGGVQALQHWMQSDYLTNVEKATEAMEVVSGHANTRDVIISCGIVDDVLRLLVDPELEESARKAANSTLKNLAGRARNPQRLQPAASYTPKADPATPPVWATHEPGSLEWRIEAASALADIMLCEYGRSELTEPAAFCLRQLINTSDTKSTARIHGRDLDALLPIITEAESVAAQVAAIKAVTCCAALQSHARKSKHSPNGALLNVLVRTLKEPQPRAGLVTKPAPTAVMAAWSLGYWARKGVGHADAVLFAGGADALVTMLKSNARHHRDGAVYALAGLMDRNVDAVRHAFAHSQGVLALLAGLKGSDTSGTERDLLKLCLQILQHLLDTEDDEAGGQQDLLVTEVVVSDGIAVLVNYARAKQQEISDASIVCLQCIARADKRYRTAIRALTHDKALDERIFPGFKHNLLSRFGLRKAPSKGPVDKGIMRSVTATPSPLSGAIPHKRLSPSVSMSLAQSSTPRNSTSYGSQAGSHYTHQPSSPTGSLASTTAFSTQRPYHLQHDSETLSRVSEMPGLERASSTSASSERRPITPAQVAVPARPPRDSSSQPTTASSSPEATPRATDTDQEYLLNGVRVLPFVSTNGGRHYPIQAGPSAAPADPYRSSATSGTISHTHPFHAHEPASQEADLALSKASINGLRSPRGTPTSHQDQSSSFGRSQSNDSSSSRPPGSNGSAPVPTPSPPRSFRSRKQPNGISGPVGNNQEPDDGEIPVSFPAQPVAPSPDKHGAFQQAMSQNVSQAQDPDVRNRLQPALTGSNHSSQQR</sequence>
<dbReference type="EMBL" id="JALJOS010000007">
    <property type="protein sequence ID" value="KAK9836727.1"/>
    <property type="molecule type" value="Genomic_DNA"/>
</dbReference>
<evidence type="ECO:0000313" key="3">
    <source>
        <dbReference type="EMBL" id="KAK9836727.1"/>
    </source>
</evidence>
<name>A0AAW1RSG5_9CHLO</name>
<dbReference type="PROSITE" id="PS50176">
    <property type="entry name" value="ARM_REPEAT"/>
    <property type="match status" value="1"/>
</dbReference>
<reference evidence="3 4" key="1">
    <citation type="journal article" date="2024" name="Nat. Commun.">
        <title>Phylogenomics reveals the evolutionary origins of lichenization in chlorophyte algae.</title>
        <authorList>
            <person name="Puginier C."/>
            <person name="Libourel C."/>
            <person name="Otte J."/>
            <person name="Skaloud P."/>
            <person name="Haon M."/>
            <person name="Grisel S."/>
            <person name="Petersen M."/>
            <person name="Berrin J.G."/>
            <person name="Delaux P.M."/>
            <person name="Dal Grande F."/>
            <person name="Keller J."/>
        </authorList>
    </citation>
    <scope>NUCLEOTIDE SEQUENCE [LARGE SCALE GENOMIC DNA]</scope>
    <source>
        <strain evidence="3 4">SAG 2145</strain>
    </source>
</reference>